<dbReference type="Proteomes" id="UP000298021">
    <property type="component" value="Unassembled WGS sequence"/>
</dbReference>
<sequence>MGEMHNLRCSKCGYGIEANTGIGMLYSEENVVNNFLADLIEDSKLTNQAKTLLKEGNRLNENYGHAIYACPNDFYLFNKFYFQLDPTEFVPQYPCPYCQTTLERVTFAKGSLGTTKLKFIEEPKKFWQCPKCGNEELNEISYGNWD</sequence>
<comment type="caution">
    <text evidence="1">The sequence shown here is derived from an EMBL/GenBank/DDBJ whole genome shotgun (WGS) entry which is preliminary data.</text>
</comment>
<keyword evidence="2" id="KW-1185">Reference proteome</keyword>
<dbReference type="OrthoDB" id="2083025at2"/>
<organism evidence="1 2">
    <name type="scientific">Companilactobacillus suantsaicola</name>
    <dbReference type="NCBI Taxonomy" id="2487723"/>
    <lineage>
        <taxon>Bacteria</taxon>
        <taxon>Bacillati</taxon>
        <taxon>Bacillota</taxon>
        <taxon>Bacilli</taxon>
        <taxon>Lactobacillales</taxon>
        <taxon>Lactobacillaceae</taxon>
        <taxon>Companilactobacillus</taxon>
    </lineage>
</organism>
<dbReference type="EMBL" id="RKLY01000029">
    <property type="protein sequence ID" value="TGD21968.1"/>
    <property type="molecule type" value="Genomic_DNA"/>
</dbReference>
<name>A0A4Z0JGT7_9LACO</name>
<dbReference type="AlphaFoldDB" id="A0A4Z0JGT7"/>
<reference evidence="1 2" key="1">
    <citation type="submission" date="2018-10" db="EMBL/GenBank/DDBJ databases">
        <title>Lactobacillus sp. R7 and Lactobacillus sp. R19 isolated from fermented mustard green product of Taiwan.</title>
        <authorList>
            <person name="Lin S.-T."/>
        </authorList>
    </citation>
    <scope>NUCLEOTIDE SEQUENCE [LARGE SCALE GENOMIC DNA]</scope>
    <source>
        <strain evidence="1 2">BCRC 81127</strain>
    </source>
</reference>
<gene>
    <name evidence="1" type="ORF">EGT49_10095</name>
</gene>
<proteinExistence type="predicted"/>
<dbReference type="RefSeq" id="WP_135373935.1">
    <property type="nucleotide sequence ID" value="NZ_RKLY01000029.1"/>
</dbReference>
<evidence type="ECO:0000313" key="2">
    <source>
        <dbReference type="Proteomes" id="UP000298021"/>
    </source>
</evidence>
<protein>
    <submittedName>
        <fullName evidence="1">Uncharacterized protein</fullName>
    </submittedName>
</protein>
<accession>A0A4Z0JGT7</accession>
<evidence type="ECO:0000313" key="1">
    <source>
        <dbReference type="EMBL" id="TGD21968.1"/>
    </source>
</evidence>